<sequence length="106" mass="12171">MEMADPPERNADDPYPERGSPMSQVTIHTVDDNCVHIESMPDADALTLVTNWQNTLWPWPASPGVMILALDGDRVSHIATAHITRIDIDPEVKPSWWRRLREWWAE</sequence>
<evidence type="ECO:0000256" key="1">
    <source>
        <dbReference type="SAM" id="MobiDB-lite"/>
    </source>
</evidence>
<dbReference type="Proteomes" id="UP000683422">
    <property type="component" value="Segment"/>
</dbReference>
<proteinExistence type="predicted"/>
<evidence type="ECO:0000313" key="3">
    <source>
        <dbReference type="Proteomes" id="UP000683422"/>
    </source>
</evidence>
<accession>A0A8F2DA56</accession>
<feature type="region of interest" description="Disordered" evidence="1">
    <location>
        <begin position="1"/>
        <end position="22"/>
    </location>
</feature>
<evidence type="ECO:0000313" key="2">
    <source>
        <dbReference type="EMBL" id="QWS68195.1"/>
    </source>
</evidence>
<reference evidence="2" key="1">
    <citation type="submission" date="2021-04" db="EMBL/GenBank/DDBJ databases">
        <authorList>
            <person name="Barnhill K.B."/>
            <person name="Biggs A.M."/>
            <person name="Bland J."/>
            <person name="Choudhary H.M."/>
            <person name="Crogan R.E."/>
            <person name="Finocchiaro A.B."/>
            <person name="Franco V."/>
            <person name="Fuller T.A."/>
            <person name="Hanwacker C.G."/>
            <person name="Howard Z.E."/>
            <person name="Iqbal M."/>
            <person name="Mathew A.M."/>
            <person name="Miller S."/>
            <person name="Padhye S."/>
            <person name="Rainey E."/>
            <person name="Rodriguez A."/>
            <person name="Stewart E."/>
            <person name="Otero L.A."/>
            <person name="Chase M.A."/>
            <person name="Pollenz R.S."/>
            <person name="Garlena R.A."/>
            <person name="Russell D.A."/>
            <person name="Jacobs-Sera D."/>
            <person name="Hatfull G.F."/>
        </authorList>
    </citation>
    <scope>NUCLEOTIDE SEQUENCE</scope>
</reference>
<name>A0A8F2DA56_9CAUD</name>
<dbReference type="EMBL" id="MZ028627">
    <property type="protein sequence ID" value="QWS68195.1"/>
    <property type="molecule type" value="Genomic_DNA"/>
</dbReference>
<keyword evidence="3" id="KW-1185">Reference proteome</keyword>
<organism evidence="2 3">
    <name type="scientific">Gordonia phage VanLee</name>
    <dbReference type="NCBI Taxonomy" id="2845816"/>
    <lineage>
        <taxon>Viruses</taxon>
        <taxon>Duplodnaviria</taxon>
        <taxon>Heunggongvirae</taxon>
        <taxon>Uroviricota</taxon>
        <taxon>Caudoviricetes</taxon>
        <taxon>Kruegerviridae</taxon>
        <taxon>Vanleevirus</taxon>
        <taxon>Vanleevirus vanlee</taxon>
    </lineage>
</organism>
<dbReference type="GeneID" id="80020490"/>
<dbReference type="RefSeq" id="YP_010755819.1">
    <property type="nucleotide sequence ID" value="NC_073474.1"/>
</dbReference>
<dbReference type="KEGG" id="vg:80020490"/>
<feature type="compositionally biased region" description="Basic and acidic residues" evidence="1">
    <location>
        <begin position="1"/>
        <end position="16"/>
    </location>
</feature>
<gene>
    <name evidence="2" type="primary">78</name>
    <name evidence="2" type="ORF">SEA_VANLEE_78</name>
</gene>
<protein>
    <submittedName>
        <fullName evidence="2">Uncharacterized protein</fullName>
    </submittedName>
</protein>